<dbReference type="EMBL" id="FMJD01000013">
    <property type="protein sequence ID" value="SCM79485.1"/>
    <property type="molecule type" value="Genomic_DNA"/>
</dbReference>
<dbReference type="Pfam" id="PF11455">
    <property type="entry name" value="MazE-like"/>
    <property type="match status" value="1"/>
</dbReference>
<name>A0A212LPH4_9HYPH</name>
<evidence type="ECO:0000313" key="1">
    <source>
        <dbReference type="EMBL" id="SCM79485.1"/>
    </source>
</evidence>
<gene>
    <name evidence="1" type="ORF">KL86PLE_90429</name>
</gene>
<reference evidence="1" key="1">
    <citation type="submission" date="2016-08" db="EMBL/GenBank/DDBJ databases">
        <authorList>
            <person name="Seilhamer J.J."/>
        </authorList>
    </citation>
    <scope>NUCLEOTIDE SEQUENCE</scope>
    <source>
        <strain evidence="1">86</strain>
    </source>
</reference>
<accession>A0A212LPH4</accession>
<dbReference type="AlphaFoldDB" id="A0A212LPH4"/>
<dbReference type="InterPro" id="IPR021558">
    <property type="entry name" value="MazE-like"/>
</dbReference>
<proteinExistence type="predicted"/>
<dbReference type="RefSeq" id="WP_288198564.1">
    <property type="nucleotide sequence ID" value="NZ_LT608334.1"/>
</dbReference>
<protein>
    <submittedName>
        <fullName evidence="1">Putative Antitoxin MazE</fullName>
    </submittedName>
</protein>
<sequence length="66" mass="7779">MSRSKQNNDGQWRRGRKQLRLWMPDPNRPEFVAEARRQGLSLRGRPEEAEALAFIAAAVEWLDRRC</sequence>
<organism evidence="1">
    <name type="scientific">uncultured Pleomorphomonas sp</name>
    <dbReference type="NCBI Taxonomy" id="442121"/>
    <lineage>
        <taxon>Bacteria</taxon>
        <taxon>Pseudomonadati</taxon>
        <taxon>Pseudomonadota</taxon>
        <taxon>Alphaproteobacteria</taxon>
        <taxon>Hyphomicrobiales</taxon>
        <taxon>Pleomorphomonadaceae</taxon>
        <taxon>Pleomorphomonas</taxon>
        <taxon>environmental samples</taxon>
    </lineage>
</organism>